<keyword evidence="3" id="KW-1185">Reference proteome</keyword>
<name>A0ABQ3L0Z5_9PSEU</name>
<proteinExistence type="predicted"/>
<dbReference type="Proteomes" id="UP000649955">
    <property type="component" value="Unassembled WGS sequence"/>
</dbReference>
<evidence type="ECO:0000313" key="2">
    <source>
        <dbReference type="EMBL" id="GHG50573.1"/>
    </source>
</evidence>
<sequence length="248" mass="26330">MIGRPDALPPVRTAQVEGLMARRAPRREQVTVAELLVRSDVPPDRHRDEDTLVFPRARHREKPQVLRSLTRLRMLSVVAGALALTGGVSAAVSMPNQRNAAAVWPPAGLEPPAVALVPLPADVVVPPAKHASPPPSVPDSVAPPAEPAGISPAVGEPVSNSVSPAAHRGKLARAVKIVDKVKAPVKLKPNPPEQAAPVRHEIPDIPLWSRGGRAGIPDWQAMWAGRRPAAFSPGGDHHHECGGGRHRR</sequence>
<protein>
    <submittedName>
        <fullName evidence="2">Uncharacterized protein</fullName>
    </submittedName>
</protein>
<accession>A0ABQ3L0Z5</accession>
<feature type="region of interest" description="Disordered" evidence="1">
    <location>
        <begin position="129"/>
        <end position="164"/>
    </location>
</feature>
<gene>
    <name evidence="2" type="ORF">GCM10017567_86740</name>
</gene>
<comment type="caution">
    <text evidence="2">The sequence shown here is derived from an EMBL/GenBank/DDBJ whole genome shotgun (WGS) entry which is preliminary data.</text>
</comment>
<organism evidence="2 3">
    <name type="scientific">Amycolatopsis bullii</name>
    <dbReference type="NCBI Taxonomy" id="941987"/>
    <lineage>
        <taxon>Bacteria</taxon>
        <taxon>Bacillati</taxon>
        <taxon>Actinomycetota</taxon>
        <taxon>Actinomycetes</taxon>
        <taxon>Pseudonocardiales</taxon>
        <taxon>Pseudonocardiaceae</taxon>
        <taxon>Amycolatopsis</taxon>
    </lineage>
</organism>
<dbReference type="EMBL" id="BNAW01000087">
    <property type="protein sequence ID" value="GHG50573.1"/>
    <property type="molecule type" value="Genomic_DNA"/>
</dbReference>
<evidence type="ECO:0000313" key="3">
    <source>
        <dbReference type="Proteomes" id="UP000649955"/>
    </source>
</evidence>
<reference evidence="3" key="1">
    <citation type="journal article" date="2019" name="Int. J. Syst. Evol. Microbiol.">
        <title>The Global Catalogue of Microorganisms (GCM) 10K type strain sequencing project: providing services to taxonomists for standard genome sequencing and annotation.</title>
        <authorList>
            <consortium name="The Broad Institute Genomics Platform"/>
            <consortium name="The Broad Institute Genome Sequencing Center for Infectious Disease"/>
            <person name="Wu L."/>
            <person name="Ma J."/>
        </authorList>
    </citation>
    <scope>NUCLEOTIDE SEQUENCE [LARGE SCALE GENOMIC DNA]</scope>
    <source>
        <strain evidence="3">CGMCC 4.7680</strain>
    </source>
</reference>
<evidence type="ECO:0000256" key="1">
    <source>
        <dbReference type="SAM" id="MobiDB-lite"/>
    </source>
</evidence>